<feature type="non-terminal residue" evidence="2">
    <location>
        <position position="1"/>
    </location>
</feature>
<organism evidence="2 3">
    <name type="scientific">Trifolium medium</name>
    <dbReference type="NCBI Taxonomy" id="97028"/>
    <lineage>
        <taxon>Eukaryota</taxon>
        <taxon>Viridiplantae</taxon>
        <taxon>Streptophyta</taxon>
        <taxon>Embryophyta</taxon>
        <taxon>Tracheophyta</taxon>
        <taxon>Spermatophyta</taxon>
        <taxon>Magnoliopsida</taxon>
        <taxon>eudicotyledons</taxon>
        <taxon>Gunneridae</taxon>
        <taxon>Pentapetalae</taxon>
        <taxon>rosids</taxon>
        <taxon>fabids</taxon>
        <taxon>Fabales</taxon>
        <taxon>Fabaceae</taxon>
        <taxon>Papilionoideae</taxon>
        <taxon>50 kb inversion clade</taxon>
        <taxon>NPAAA clade</taxon>
        <taxon>Hologalegina</taxon>
        <taxon>IRL clade</taxon>
        <taxon>Trifolieae</taxon>
        <taxon>Trifolium</taxon>
    </lineage>
</organism>
<dbReference type="Proteomes" id="UP000265520">
    <property type="component" value="Unassembled WGS sequence"/>
</dbReference>
<sequence>KFLQQRSSERATKGLAGSNETSVCDHGGVATSPEFIAPPHAQATSRRRLLRPGTETAVGRQL</sequence>
<feature type="region of interest" description="Disordered" evidence="1">
    <location>
        <begin position="1"/>
        <end position="62"/>
    </location>
</feature>
<protein>
    <submittedName>
        <fullName evidence="2">Uncharacterized protein</fullName>
    </submittedName>
</protein>
<proteinExistence type="predicted"/>
<evidence type="ECO:0000313" key="3">
    <source>
        <dbReference type="Proteomes" id="UP000265520"/>
    </source>
</evidence>
<name>A0A392U803_9FABA</name>
<comment type="caution">
    <text evidence="2">The sequence shown here is derived from an EMBL/GenBank/DDBJ whole genome shotgun (WGS) entry which is preliminary data.</text>
</comment>
<reference evidence="2 3" key="1">
    <citation type="journal article" date="2018" name="Front. Plant Sci.">
        <title>Red Clover (Trifolium pratense) and Zigzag Clover (T. medium) - A Picture of Genomic Similarities and Differences.</title>
        <authorList>
            <person name="Dluhosova J."/>
            <person name="Istvanek J."/>
            <person name="Nedelnik J."/>
            <person name="Repkova J."/>
        </authorList>
    </citation>
    <scope>NUCLEOTIDE SEQUENCE [LARGE SCALE GENOMIC DNA]</scope>
    <source>
        <strain evidence="3">cv. 10/8</strain>
        <tissue evidence="2">Leaf</tissue>
    </source>
</reference>
<keyword evidence="3" id="KW-1185">Reference proteome</keyword>
<dbReference type="AlphaFoldDB" id="A0A392U803"/>
<dbReference type="EMBL" id="LXQA010759990">
    <property type="protein sequence ID" value="MCI69629.1"/>
    <property type="molecule type" value="Genomic_DNA"/>
</dbReference>
<evidence type="ECO:0000256" key="1">
    <source>
        <dbReference type="SAM" id="MobiDB-lite"/>
    </source>
</evidence>
<accession>A0A392U803</accession>
<evidence type="ECO:0000313" key="2">
    <source>
        <dbReference type="EMBL" id="MCI69629.1"/>
    </source>
</evidence>